<comment type="caution">
    <text evidence="2">The sequence shown here is derived from an EMBL/GenBank/DDBJ whole genome shotgun (WGS) entry which is preliminary data.</text>
</comment>
<reference evidence="2 3" key="1">
    <citation type="journal article" date="2019" name="Sci. Rep.">
        <title>Orb-weaving spider Araneus ventricosus genome elucidates the spidroin gene catalogue.</title>
        <authorList>
            <person name="Kono N."/>
            <person name="Nakamura H."/>
            <person name="Ohtoshi R."/>
            <person name="Moran D.A.P."/>
            <person name="Shinohara A."/>
            <person name="Yoshida Y."/>
            <person name="Fujiwara M."/>
            <person name="Mori M."/>
            <person name="Tomita M."/>
            <person name="Arakawa K."/>
        </authorList>
    </citation>
    <scope>NUCLEOTIDE SEQUENCE [LARGE SCALE GENOMIC DNA]</scope>
</reference>
<dbReference type="SUPFAM" id="SSF56219">
    <property type="entry name" value="DNase I-like"/>
    <property type="match status" value="1"/>
</dbReference>
<gene>
    <name evidence="2" type="ORF">AVEN_57086_1</name>
</gene>
<evidence type="ECO:0000259" key="1">
    <source>
        <dbReference type="Pfam" id="PF14529"/>
    </source>
</evidence>
<dbReference type="InterPro" id="IPR036691">
    <property type="entry name" value="Endo/exonu/phosph_ase_sf"/>
</dbReference>
<proteinExistence type="predicted"/>
<dbReference type="PANTHER" id="PTHR33273">
    <property type="entry name" value="DOMAIN-CONTAINING PROTEIN, PUTATIVE-RELATED"/>
    <property type="match status" value="1"/>
</dbReference>
<organism evidence="2 3">
    <name type="scientific">Araneus ventricosus</name>
    <name type="common">Orbweaver spider</name>
    <name type="synonym">Epeira ventricosa</name>
    <dbReference type="NCBI Taxonomy" id="182803"/>
    <lineage>
        <taxon>Eukaryota</taxon>
        <taxon>Metazoa</taxon>
        <taxon>Ecdysozoa</taxon>
        <taxon>Arthropoda</taxon>
        <taxon>Chelicerata</taxon>
        <taxon>Arachnida</taxon>
        <taxon>Araneae</taxon>
        <taxon>Araneomorphae</taxon>
        <taxon>Entelegynae</taxon>
        <taxon>Araneoidea</taxon>
        <taxon>Araneidae</taxon>
        <taxon>Araneus</taxon>
    </lineage>
</organism>
<dbReference type="InterPro" id="IPR005135">
    <property type="entry name" value="Endo/exonuclease/phosphatase"/>
</dbReference>
<dbReference type="OrthoDB" id="6437356at2759"/>
<dbReference type="PANTHER" id="PTHR33273:SF2">
    <property type="entry name" value="ENDONUCLEASE_EXONUCLEASE_PHOSPHATASE DOMAIN-CONTAINING PROTEIN"/>
    <property type="match status" value="1"/>
</dbReference>
<dbReference type="Gene3D" id="3.60.10.10">
    <property type="entry name" value="Endonuclease/exonuclease/phosphatase"/>
    <property type="match status" value="1"/>
</dbReference>
<dbReference type="Pfam" id="PF14529">
    <property type="entry name" value="Exo_endo_phos_2"/>
    <property type="match status" value="1"/>
</dbReference>
<feature type="domain" description="Endonuclease/exonuclease/phosphatase" evidence="1">
    <location>
        <begin position="105"/>
        <end position="201"/>
    </location>
</feature>
<evidence type="ECO:0000313" key="2">
    <source>
        <dbReference type="EMBL" id="GBO27383.1"/>
    </source>
</evidence>
<sequence>MRRKVPSTSESTRPMRVRFGLHHDSCYFSASLVQETFLPPGFTPLIANYQVYRNDSININRRTHNFGGTCIYIKSTIEHHRVPTPELESMDATIVEIKIGSHPPIKIISAYARASMTGGFPLVDLQKLLKSGPNIIIVGDLNAAHIAWNSPRTSFYGRKLFNYLQGINGINVLAPRSPTHINLHTWDTVIDPNYASVQLRIAVPPDGQYSSITIDLANGEFLYPCRVNSSTGSARSHNPVLLNFTSDLNPSINGKNQRQTRSIQNL</sequence>
<accession>A0A4Y2VPS5</accession>
<protein>
    <recommendedName>
        <fullName evidence="1">Endonuclease/exonuclease/phosphatase domain-containing protein</fullName>
    </recommendedName>
</protein>
<dbReference type="AlphaFoldDB" id="A0A4Y2VPS5"/>
<dbReference type="GO" id="GO:0003824">
    <property type="term" value="F:catalytic activity"/>
    <property type="evidence" value="ECO:0007669"/>
    <property type="project" value="InterPro"/>
</dbReference>
<dbReference type="EMBL" id="BGPR01050374">
    <property type="protein sequence ID" value="GBO27383.1"/>
    <property type="molecule type" value="Genomic_DNA"/>
</dbReference>
<dbReference type="Proteomes" id="UP000499080">
    <property type="component" value="Unassembled WGS sequence"/>
</dbReference>
<name>A0A4Y2VPS5_ARAVE</name>
<evidence type="ECO:0000313" key="3">
    <source>
        <dbReference type="Proteomes" id="UP000499080"/>
    </source>
</evidence>
<keyword evidence="3" id="KW-1185">Reference proteome</keyword>